<dbReference type="OrthoDB" id="440711at2759"/>
<gene>
    <name evidence="2" type="ORF">AFUS01_LOCUS17587</name>
</gene>
<dbReference type="PANTHER" id="PTHR23324">
    <property type="entry name" value="SEC14 RELATED PROTEIN"/>
    <property type="match status" value="1"/>
</dbReference>
<protein>
    <recommendedName>
        <fullName evidence="1">CRAL/TRIO N-terminal domain-containing protein</fullName>
    </recommendedName>
</protein>
<name>A0A8J2JYC6_9HEXA</name>
<dbReference type="SMART" id="SM01100">
    <property type="entry name" value="CRAL_TRIO_N"/>
    <property type="match status" value="1"/>
</dbReference>
<evidence type="ECO:0000313" key="3">
    <source>
        <dbReference type="Proteomes" id="UP000708208"/>
    </source>
</evidence>
<sequence length="221" mass="25764">MEGRERTVAEKAIAELRTKVLDLQLEDGSNMDDLYLLRWLKARGMDPDKAERMLRRSLKWREEENVNALREIKVNPDLVETFSLLKRSTRTGETVYFVNPRINLRKVLDKHGMEDTYVRIMQTVLDAEEANIKCNKEVFKRQGTDVITEETIRGNTLVLDFKYVSPRQVASIKCFKLVQQLVVDCMKYFPSLGAALILVNCKILQLTIRFLKDINGLKQYY</sequence>
<dbReference type="EMBL" id="CAJVCH010169324">
    <property type="protein sequence ID" value="CAG7728832.1"/>
    <property type="molecule type" value="Genomic_DNA"/>
</dbReference>
<accession>A0A8J2JYC6</accession>
<dbReference type="AlphaFoldDB" id="A0A8J2JYC6"/>
<comment type="caution">
    <text evidence="2">The sequence shown here is derived from an EMBL/GenBank/DDBJ whole genome shotgun (WGS) entry which is preliminary data.</text>
</comment>
<proteinExistence type="predicted"/>
<dbReference type="GO" id="GO:0005737">
    <property type="term" value="C:cytoplasm"/>
    <property type="evidence" value="ECO:0007669"/>
    <property type="project" value="TreeGrafter"/>
</dbReference>
<dbReference type="PANTHER" id="PTHR23324:SF83">
    <property type="entry name" value="SEC14-LIKE PROTEIN 2"/>
    <property type="match status" value="1"/>
</dbReference>
<feature type="domain" description="CRAL/TRIO N-terminal" evidence="1">
    <location>
        <begin position="32"/>
        <end position="57"/>
    </location>
</feature>
<evidence type="ECO:0000259" key="1">
    <source>
        <dbReference type="SMART" id="SM01100"/>
    </source>
</evidence>
<dbReference type="InterPro" id="IPR011074">
    <property type="entry name" value="CRAL/TRIO_N_dom"/>
</dbReference>
<organism evidence="2 3">
    <name type="scientific">Allacma fusca</name>
    <dbReference type="NCBI Taxonomy" id="39272"/>
    <lineage>
        <taxon>Eukaryota</taxon>
        <taxon>Metazoa</taxon>
        <taxon>Ecdysozoa</taxon>
        <taxon>Arthropoda</taxon>
        <taxon>Hexapoda</taxon>
        <taxon>Collembola</taxon>
        <taxon>Symphypleona</taxon>
        <taxon>Sminthuridae</taxon>
        <taxon>Allacma</taxon>
    </lineage>
</organism>
<keyword evidence="3" id="KW-1185">Reference proteome</keyword>
<dbReference type="InterPro" id="IPR051064">
    <property type="entry name" value="SEC14/CRAL-TRIO_domain"/>
</dbReference>
<reference evidence="2" key="1">
    <citation type="submission" date="2021-06" db="EMBL/GenBank/DDBJ databases">
        <authorList>
            <person name="Hodson N. C."/>
            <person name="Mongue J. A."/>
            <person name="Jaron S. K."/>
        </authorList>
    </citation>
    <scope>NUCLEOTIDE SEQUENCE</scope>
</reference>
<evidence type="ECO:0000313" key="2">
    <source>
        <dbReference type="EMBL" id="CAG7728832.1"/>
    </source>
</evidence>
<dbReference type="Proteomes" id="UP000708208">
    <property type="component" value="Unassembled WGS sequence"/>
</dbReference>